<dbReference type="Proteomes" id="UP000708208">
    <property type="component" value="Unassembled WGS sequence"/>
</dbReference>
<reference evidence="6" key="1">
    <citation type="submission" date="2021-06" db="EMBL/GenBank/DDBJ databases">
        <authorList>
            <person name="Hodson N. C."/>
            <person name="Mongue J. A."/>
            <person name="Jaron S. K."/>
        </authorList>
    </citation>
    <scope>NUCLEOTIDE SEQUENCE</scope>
</reference>
<evidence type="ECO:0000256" key="2">
    <source>
        <dbReference type="ARBA" id="ARBA00022737"/>
    </source>
</evidence>
<dbReference type="OrthoDB" id="5986190at2759"/>
<dbReference type="EMBL" id="CAJVCH010386318">
    <property type="protein sequence ID" value="CAG7817119.1"/>
    <property type="molecule type" value="Genomic_DNA"/>
</dbReference>
<name>A0A8J2KPT0_9HEXA</name>
<evidence type="ECO:0008006" key="8">
    <source>
        <dbReference type="Google" id="ProtNLM"/>
    </source>
</evidence>
<keyword evidence="5" id="KW-0496">Mitochondrion</keyword>
<proteinExistence type="predicted"/>
<dbReference type="AlphaFoldDB" id="A0A8J2KPT0"/>
<evidence type="ECO:0000256" key="4">
    <source>
        <dbReference type="ARBA" id="ARBA00022946"/>
    </source>
</evidence>
<evidence type="ECO:0000256" key="3">
    <source>
        <dbReference type="ARBA" id="ARBA00022803"/>
    </source>
</evidence>
<keyword evidence="7" id="KW-1185">Reference proteome</keyword>
<evidence type="ECO:0000313" key="7">
    <source>
        <dbReference type="Proteomes" id="UP000708208"/>
    </source>
</evidence>
<keyword evidence="2" id="KW-0677">Repeat</keyword>
<gene>
    <name evidence="6" type="ORF">AFUS01_LOCUS27702</name>
</gene>
<keyword evidence="4" id="KW-0809">Transit peptide</keyword>
<comment type="subcellular location">
    <subcellularLocation>
        <location evidence="1">Mitochondrion</location>
    </subcellularLocation>
</comment>
<organism evidence="6 7">
    <name type="scientific">Allacma fusca</name>
    <dbReference type="NCBI Taxonomy" id="39272"/>
    <lineage>
        <taxon>Eukaryota</taxon>
        <taxon>Metazoa</taxon>
        <taxon>Ecdysozoa</taxon>
        <taxon>Arthropoda</taxon>
        <taxon>Hexapoda</taxon>
        <taxon>Collembola</taxon>
        <taxon>Symphypleona</taxon>
        <taxon>Sminthuridae</taxon>
        <taxon>Allacma</taxon>
    </lineage>
</organism>
<dbReference type="PANTHER" id="PTHR13143">
    <property type="entry name" value="TETRATRICOPEPTIDE REPEAT PROTEIN 19"/>
    <property type="match status" value="1"/>
</dbReference>
<evidence type="ECO:0000256" key="5">
    <source>
        <dbReference type="ARBA" id="ARBA00023128"/>
    </source>
</evidence>
<dbReference type="SMART" id="SM00028">
    <property type="entry name" value="TPR"/>
    <property type="match status" value="3"/>
</dbReference>
<dbReference type="InterPro" id="IPR019734">
    <property type="entry name" value="TPR_rpt"/>
</dbReference>
<sequence>MFRYYFKEAVKIPVEVSMAGSRVQRISRFVRINVGSTSIAVDRTNCKLSALSSIQKIYSYFRGSSNQYSSKGMGTLPQMYLLGFLGLFKKEEEETIEDKILMTIKRAILAIQREDFAKAERFLNKAFRMSEEEKLEDAKTQIIDIQANLCLQKGELIQAEKLFKLVAQRLVGQKKAEPTDNSVVEISIKLAEIYKLVGRLEDSATGFQYCVDTQKEKIEKQGDEDENTLLLAAWALHGLAQLNIGIATAGGAQKKQIEGCLLLVTDAYKYAVRAVGADSQQALAILSDMATTYALLGDVDNALKTVEECAEIAKDKYEALYATLKVNAGNLFLQKGNYNEAEKVCKEASVVANRAKDTDSFARALECVKRAYYRIRMADHNTMKT</sequence>
<dbReference type="PANTHER" id="PTHR13143:SF6">
    <property type="entry name" value="TETRATRICOPEPTIDE REPEAT PROTEIN 19, MITOCHONDRIAL"/>
    <property type="match status" value="1"/>
</dbReference>
<dbReference type="InterPro" id="IPR040395">
    <property type="entry name" value="TTC19"/>
</dbReference>
<accession>A0A8J2KPT0</accession>
<dbReference type="GO" id="GO:0005743">
    <property type="term" value="C:mitochondrial inner membrane"/>
    <property type="evidence" value="ECO:0007669"/>
    <property type="project" value="TreeGrafter"/>
</dbReference>
<dbReference type="GO" id="GO:0034551">
    <property type="term" value="P:mitochondrial respiratory chain complex III assembly"/>
    <property type="evidence" value="ECO:0007669"/>
    <property type="project" value="InterPro"/>
</dbReference>
<evidence type="ECO:0000256" key="1">
    <source>
        <dbReference type="ARBA" id="ARBA00004173"/>
    </source>
</evidence>
<comment type="caution">
    <text evidence="6">The sequence shown here is derived from an EMBL/GenBank/DDBJ whole genome shotgun (WGS) entry which is preliminary data.</text>
</comment>
<evidence type="ECO:0000313" key="6">
    <source>
        <dbReference type="EMBL" id="CAG7817119.1"/>
    </source>
</evidence>
<protein>
    <recommendedName>
        <fullName evidence="8">Tetratricopeptide repeat protein 19, mitochondrial</fullName>
    </recommendedName>
</protein>
<keyword evidence="3" id="KW-0802">TPR repeat</keyword>